<keyword evidence="4" id="KW-0408">Iron</keyword>
<dbReference type="InterPro" id="IPR000971">
    <property type="entry name" value="Globin"/>
</dbReference>
<evidence type="ECO:0000256" key="1">
    <source>
        <dbReference type="ARBA" id="ARBA00022617"/>
    </source>
</evidence>
<comment type="caution">
    <text evidence="7">The sequence shown here is derived from an EMBL/GenBank/DDBJ whole genome shotgun (WGS) entry which is preliminary data.</text>
</comment>
<dbReference type="PANTHER" id="PTHR43396:SF3">
    <property type="entry name" value="FLAVOHEMOPROTEIN"/>
    <property type="match status" value="1"/>
</dbReference>
<dbReference type="GO" id="GO:0046210">
    <property type="term" value="P:nitric oxide catabolic process"/>
    <property type="evidence" value="ECO:0007669"/>
    <property type="project" value="TreeGrafter"/>
</dbReference>
<dbReference type="InterPro" id="IPR009050">
    <property type="entry name" value="Globin-like_sf"/>
</dbReference>
<dbReference type="Pfam" id="PF00042">
    <property type="entry name" value="Globin"/>
    <property type="match status" value="1"/>
</dbReference>
<keyword evidence="3" id="KW-0479">Metal-binding</keyword>
<evidence type="ECO:0000259" key="6">
    <source>
        <dbReference type="PROSITE" id="PS01033"/>
    </source>
</evidence>
<feature type="domain" description="Globin" evidence="6">
    <location>
        <begin position="1"/>
        <end position="134"/>
    </location>
</feature>
<dbReference type="CDD" id="cd12131">
    <property type="entry name" value="HGbI-like"/>
    <property type="match status" value="1"/>
</dbReference>
<dbReference type="AlphaFoldDB" id="A0A9E4K7C0"/>
<dbReference type="SUPFAM" id="SSF46458">
    <property type="entry name" value="Globin-like"/>
    <property type="match status" value="1"/>
</dbReference>
<evidence type="ECO:0000256" key="2">
    <source>
        <dbReference type="ARBA" id="ARBA00022621"/>
    </source>
</evidence>
<dbReference type="GO" id="GO:0005344">
    <property type="term" value="F:oxygen carrier activity"/>
    <property type="evidence" value="ECO:0007669"/>
    <property type="project" value="UniProtKB-KW"/>
</dbReference>
<dbReference type="GO" id="GO:0071500">
    <property type="term" value="P:cellular response to nitrosative stress"/>
    <property type="evidence" value="ECO:0007669"/>
    <property type="project" value="TreeGrafter"/>
</dbReference>
<dbReference type="PROSITE" id="PS01033">
    <property type="entry name" value="GLOBIN"/>
    <property type="match status" value="1"/>
</dbReference>
<sequence length="137" mass="14957">MTPEQITHVKSSWSKVVPIADQAAALFYGRLFEVYPEVKPYFKGDMEAQGKKLMTMIGTAVGSLDNLEPLLPVIRESGKRHAEYGVQAVDYDKVADALLWTLGEGLGDAFTDEVKDAWVVTYTALAGVMKDGAEEAS</sequence>
<keyword evidence="2 5" id="KW-0561">Oxygen transport</keyword>
<dbReference type="GO" id="GO:0046872">
    <property type="term" value="F:metal ion binding"/>
    <property type="evidence" value="ECO:0007669"/>
    <property type="project" value="UniProtKB-KW"/>
</dbReference>
<dbReference type="GO" id="GO:0019825">
    <property type="term" value="F:oxygen binding"/>
    <property type="evidence" value="ECO:0007669"/>
    <property type="project" value="InterPro"/>
</dbReference>
<reference evidence="7" key="1">
    <citation type="journal article" date="2021" name="Proc. Natl. Acad. Sci. U.S.A.">
        <title>Global biogeography of chemosynthetic symbionts reveals both localized and globally distributed symbiont groups. .</title>
        <authorList>
            <person name="Osvatic J.T."/>
            <person name="Wilkins L.G.E."/>
            <person name="Leibrecht L."/>
            <person name="Leray M."/>
            <person name="Zauner S."/>
            <person name="Polzin J."/>
            <person name="Camacho Y."/>
            <person name="Gros O."/>
            <person name="van Gils J.A."/>
            <person name="Eisen J.A."/>
            <person name="Petersen J.M."/>
            <person name="Yuen B."/>
        </authorList>
    </citation>
    <scope>NUCLEOTIDE SEQUENCE</scope>
    <source>
        <strain evidence="7">MAGL173</strain>
    </source>
</reference>
<evidence type="ECO:0000256" key="3">
    <source>
        <dbReference type="ARBA" id="ARBA00022723"/>
    </source>
</evidence>
<evidence type="ECO:0000256" key="5">
    <source>
        <dbReference type="RuleBase" id="RU000356"/>
    </source>
</evidence>
<name>A0A9E4K7C0_9GAMM</name>
<organism evidence="7 8">
    <name type="scientific">Candidatus Thiodiazotropha lotti</name>
    <dbReference type="NCBI Taxonomy" id="2792787"/>
    <lineage>
        <taxon>Bacteria</taxon>
        <taxon>Pseudomonadati</taxon>
        <taxon>Pseudomonadota</taxon>
        <taxon>Gammaproteobacteria</taxon>
        <taxon>Chromatiales</taxon>
        <taxon>Sedimenticolaceae</taxon>
        <taxon>Candidatus Thiodiazotropha</taxon>
    </lineage>
</organism>
<evidence type="ECO:0000313" key="8">
    <source>
        <dbReference type="Proteomes" id="UP000886687"/>
    </source>
</evidence>
<dbReference type="EMBL" id="JAEPDI010000015">
    <property type="protein sequence ID" value="MCG7940675.1"/>
    <property type="molecule type" value="Genomic_DNA"/>
</dbReference>
<evidence type="ECO:0000256" key="4">
    <source>
        <dbReference type="ARBA" id="ARBA00023004"/>
    </source>
</evidence>
<dbReference type="PANTHER" id="PTHR43396">
    <property type="entry name" value="FLAVOHEMOPROTEIN"/>
    <property type="match status" value="1"/>
</dbReference>
<keyword evidence="1 5" id="KW-0349">Heme</keyword>
<dbReference type="GO" id="GO:0020037">
    <property type="term" value="F:heme binding"/>
    <property type="evidence" value="ECO:0007669"/>
    <property type="project" value="InterPro"/>
</dbReference>
<accession>A0A9E4K7C0</accession>
<protein>
    <submittedName>
        <fullName evidence="7">Globin domain-containing protein</fullName>
    </submittedName>
</protein>
<evidence type="ECO:0000313" key="7">
    <source>
        <dbReference type="EMBL" id="MCG7940675.1"/>
    </source>
</evidence>
<comment type="similarity">
    <text evidence="5">Belongs to the globin family.</text>
</comment>
<dbReference type="InterPro" id="IPR012292">
    <property type="entry name" value="Globin/Proto"/>
</dbReference>
<proteinExistence type="inferred from homology"/>
<dbReference type="Proteomes" id="UP000886687">
    <property type="component" value="Unassembled WGS sequence"/>
</dbReference>
<keyword evidence="5" id="KW-0813">Transport</keyword>
<dbReference type="GO" id="GO:0008941">
    <property type="term" value="F:nitric oxide dioxygenase NAD(P)H activity"/>
    <property type="evidence" value="ECO:0007669"/>
    <property type="project" value="TreeGrafter"/>
</dbReference>
<dbReference type="GO" id="GO:0071949">
    <property type="term" value="F:FAD binding"/>
    <property type="evidence" value="ECO:0007669"/>
    <property type="project" value="TreeGrafter"/>
</dbReference>
<gene>
    <name evidence="7" type="ORF">JAZ04_17715</name>
</gene>
<dbReference type="Gene3D" id="1.10.490.10">
    <property type="entry name" value="Globins"/>
    <property type="match status" value="1"/>
</dbReference>